<accession>A0A2I7SFJ6</accession>
<keyword evidence="3" id="KW-1185">Reference proteome</keyword>
<proteinExistence type="predicted"/>
<evidence type="ECO:0000313" key="3">
    <source>
        <dbReference type="Proteomes" id="UP000236592"/>
    </source>
</evidence>
<dbReference type="EMBL" id="CP025938">
    <property type="protein sequence ID" value="AUS04668.1"/>
    <property type="molecule type" value="Genomic_DNA"/>
</dbReference>
<evidence type="ECO:0000259" key="1">
    <source>
        <dbReference type="Pfam" id="PF23019"/>
    </source>
</evidence>
<sequence length="433" mass="50723">MLLVYTHNISPRLNYIFKHICTRILGFEVKFTTKIEAFIAHDSLKMSYTKQALGNEFFVKCHDILFEQGLGDIDINIQKWDNTKCFFFNGDKSAIPFDIFSASFYMLSRYEEYLPHVKDAFGRFTAEESLAYKSGFLHQPVVDIWAYKFKAALQAQFPDFKFPDKNYSVKPIIDVPSPYKYKLKGLLRTFGGVLSDLSKLRIVSLYDRFGVLLRFKHDPHDTFKYLLNRQKNTRFKFLFFFLIGELSTYDKGISPNKKHFVSLIKHVADYCQVGLKISFFALEDEKRLKREKEKMEDVLNTNLIASRQSHSKLNLPETYRYLISLEIKEDYTMGYPNHIGFRAGSCTPFLFYDLDYEVQTPLKIIPYQLMDVALLKQWSLLDKKKVLNELISSIKAVNGEFVPVFHNYTFSEDKEWDGFKELFSLILDSVDES</sequence>
<organism evidence="2 3">
    <name type="scientific">Pseudotamlana carrageenivorans</name>
    <dbReference type="NCBI Taxonomy" id="2069432"/>
    <lineage>
        <taxon>Bacteria</taxon>
        <taxon>Pseudomonadati</taxon>
        <taxon>Bacteroidota</taxon>
        <taxon>Flavobacteriia</taxon>
        <taxon>Flavobacteriales</taxon>
        <taxon>Flavobacteriaceae</taxon>
        <taxon>Pseudotamlana</taxon>
    </lineage>
</organism>
<dbReference type="Proteomes" id="UP000236592">
    <property type="component" value="Chromosome"/>
</dbReference>
<dbReference type="InterPro" id="IPR054297">
    <property type="entry name" value="DUF7033"/>
</dbReference>
<reference evidence="3" key="1">
    <citation type="submission" date="2018-01" db="EMBL/GenBank/DDBJ databases">
        <title>Complete genome of Tamlana sp. UJ94.</title>
        <authorList>
            <person name="Jung J."/>
            <person name="Chung D."/>
            <person name="Bae S.S."/>
            <person name="Baek K."/>
        </authorList>
    </citation>
    <scope>NUCLEOTIDE SEQUENCE [LARGE SCALE GENOMIC DNA]</scope>
    <source>
        <strain evidence="3">UJ94</strain>
    </source>
</reference>
<dbReference type="KEGG" id="taj:C1A40_03895"/>
<feature type="domain" description="DUF7033" evidence="1">
    <location>
        <begin position="95"/>
        <end position="183"/>
    </location>
</feature>
<dbReference type="CDD" id="cd10931">
    <property type="entry name" value="CE4_u7"/>
    <property type="match status" value="1"/>
</dbReference>
<dbReference type="AlphaFoldDB" id="A0A2I7SFJ6"/>
<protein>
    <recommendedName>
        <fullName evidence="1">DUF7033 domain-containing protein</fullName>
    </recommendedName>
</protein>
<gene>
    <name evidence="2" type="ORF">C1A40_03895</name>
</gene>
<name>A0A2I7SFJ6_9FLAO</name>
<evidence type="ECO:0000313" key="2">
    <source>
        <dbReference type="EMBL" id="AUS04668.1"/>
    </source>
</evidence>
<dbReference type="Pfam" id="PF23019">
    <property type="entry name" value="DUF7033"/>
    <property type="match status" value="1"/>
</dbReference>
<dbReference type="OrthoDB" id="5573484at2"/>
<dbReference type="RefSeq" id="WP_102994749.1">
    <property type="nucleotide sequence ID" value="NZ_CP025938.1"/>
</dbReference>